<comment type="caution">
    <text evidence="2">The sequence shown here is derived from an EMBL/GenBank/DDBJ whole genome shotgun (WGS) entry which is preliminary data.</text>
</comment>
<feature type="region of interest" description="Disordered" evidence="1">
    <location>
        <begin position="18"/>
        <end position="110"/>
    </location>
</feature>
<name>A0A9X0ARM1_9HELO</name>
<organism evidence="2 3">
    <name type="scientific">Sclerotinia nivalis</name>
    <dbReference type="NCBI Taxonomy" id="352851"/>
    <lineage>
        <taxon>Eukaryota</taxon>
        <taxon>Fungi</taxon>
        <taxon>Dikarya</taxon>
        <taxon>Ascomycota</taxon>
        <taxon>Pezizomycotina</taxon>
        <taxon>Leotiomycetes</taxon>
        <taxon>Helotiales</taxon>
        <taxon>Sclerotiniaceae</taxon>
        <taxon>Sclerotinia</taxon>
    </lineage>
</organism>
<feature type="compositionally biased region" description="Polar residues" evidence="1">
    <location>
        <begin position="265"/>
        <end position="280"/>
    </location>
</feature>
<feature type="region of interest" description="Disordered" evidence="1">
    <location>
        <begin position="582"/>
        <end position="610"/>
    </location>
</feature>
<gene>
    <name evidence="2" type="ORF">OCU04_004839</name>
</gene>
<evidence type="ECO:0000313" key="2">
    <source>
        <dbReference type="EMBL" id="KAJ8067495.1"/>
    </source>
</evidence>
<dbReference type="OrthoDB" id="10578878at2759"/>
<reference evidence="2" key="1">
    <citation type="submission" date="2022-11" db="EMBL/GenBank/DDBJ databases">
        <title>Genome Resource of Sclerotinia nivalis Strain SnTB1, a Plant Pathogen Isolated from American Ginseng.</title>
        <authorList>
            <person name="Fan S."/>
        </authorList>
    </citation>
    <scope>NUCLEOTIDE SEQUENCE</scope>
    <source>
        <strain evidence="2">SnTB1</strain>
    </source>
</reference>
<feature type="region of interest" description="Disordered" evidence="1">
    <location>
        <begin position="242"/>
        <end position="288"/>
    </location>
</feature>
<dbReference type="AlphaFoldDB" id="A0A9X0ARM1"/>
<dbReference type="Proteomes" id="UP001152300">
    <property type="component" value="Unassembled WGS sequence"/>
</dbReference>
<evidence type="ECO:0000256" key="1">
    <source>
        <dbReference type="SAM" id="MobiDB-lite"/>
    </source>
</evidence>
<dbReference type="EMBL" id="JAPEIS010000004">
    <property type="protein sequence ID" value="KAJ8067495.1"/>
    <property type="molecule type" value="Genomic_DNA"/>
</dbReference>
<feature type="region of interest" description="Disordered" evidence="1">
    <location>
        <begin position="185"/>
        <end position="223"/>
    </location>
</feature>
<feature type="compositionally biased region" description="Low complexity" evidence="1">
    <location>
        <begin position="89"/>
        <end position="103"/>
    </location>
</feature>
<protein>
    <submittedName>
        <fullName evidence="2">Uncharacterized protein</fullName>
    </submittedName>
</protein>
<accession>A0A9X0ARM1</accession>
<feature type="compositionally biased region" description="Polar residues" evidence="1">
    <location>
        <begin position="36"/>
        <end position="51"/>
    </location>
</feature>
<proteinExistence type="predicted"/>
<feature type="compositionally biased region" description="Polar residues" evidence="1">
    <location>
        <begin position="600"/>
        <end position="610"/>
    </location>
</feature>
<evidence type="ECO:0000313" key="3">
    <source>
        <dbReference type="Proteomes" id="UP001152300"/>
    </source>
</evidence>
<keyword evidence="3" id="KW-1185">Reference proteome</keyword>
<sequence length="633" mass="70969">MDRLFLLLKPIIQEGNKTLGGQIDHDQNPDDGLQETLPSQPQSIAKPVSENQHQDSYSDLHGASPSTSPPELKSSLHKNAQNSFVQVEEASPPSHLSSTSPPEESAPRKKSIWDTHKFADLVAAHDNTPKKVSNQRRDFEFSSLVITRNPKTGRFENNSLMAHANLTYVSPEAMARKKMQEKFRNAIDKRPDTLNRNPEVSSAARDSETLKSPSSADTKDNREIKVQCSVAKDDEGIQVQSSVVEDGEGIQSQSSVPKDGEELKVQSSVPKDSEEIQVQSPVAKDDEGIQVQSSVDANDDEEVQSEPPAAPAYTYNGLIDILSKGNILPQEMKDALLQNVNDPYALYILWCRDQLADHISWGQDPVVPGKTSTKVIFIETFILLTNDRETAQGPPHQADPIHNWRYYIKQRCTSGASIHYEDENVFADVEANIVFQLGIPLELLDLAKDVNVNRTDLDPTPGSTMKNQFLNKASTLNGQYQTAFENWFRRLTGITRVHTVPGHLTRCDDCTTPQCLICRYNGALMEYHENLSLKYVPTKPRDRIVKSAKGDEVVIPWSQTPLLHEGTERFQIDRLFQFEPSADEAQHPKKKIQPPKSASRFHQSSLPQFSSSRENPLVFWITIDFPSYLALQK</sequence>